<gene>
    <name evidence="1" type="ORF">g.6551</name>
</gene>
<sequence>MTEQEDKMDPSTVKKLVNRIKACTFLPYLNKCDWSVDVIFSIEEFVSTDRQMICLFYENDILKATFCIPDARTDSIMWFLKTTNNENIQLNNTNFLKLISFGKMDTQVEKTMFLLLDSLYSPFIFTWSASEKDQFFEQYRAVIQELCSLRYKFLGMPSIYIPTIVGNFNETSKSVSEETLKVLES</sequence>
<dbReference type="EMBL" id="GGMR01002635">
    <property type="protein sequence ID" value="MBY15254.1"/>
    <property type="molecule type" value="Transcribed_RNA"/>
</dbReference>
<organism evidence="1">
    <name type="scientific">Schizaphis graminum</name>
    <name type="common">Green bug aphid</name>
    <dbReference type="NCBI Taxonomy" id="13262"/>
    <lineage>
        <taxon>Eukaryota</taxon>
        <taxon>Metazoa</taxon>
        <taxon>Ecdysozoa</taxon>
        <taxon>Arthropoda</taxon>
        <taxon>Hexapoda</taxon>
        <taxon>Insecta</taxon>
        <taxon>Pterygota</taxon>
        <taxon>Neoptera</taxon>
        <taxon>Paraneoptera</taxon>
        <taxon>Hemiptera</taxon>
        <taxon>Sternorrhyncha</taxon>
        <taxon>Aphidomorpha</taxon>
        <taxon>Aphidoidea</taxon>
        <taxon>Aphididae</taxon>
        <taxon>Aphidini</taxon>
        <taxon>Schizaphis</taxon>
    </lineage>
</organism>
<accession>A0A2S2NDG2</accession>
<protein>
    <submittedName>
        <fullName evidence="1">Uncharacterized protein</fullName>
    </submittedName>
</protein>
<evidence type="ECO:0000313" key="1">
    <source>
        <dbReference type="EMBL" id="MBY15254.1"/>
    </source>
</evidence>
<dbReference type="AlphaFoldDB" id="A0A2S2NDG2"/>
<reference evidence="1" key="1">
    <citation type="submission" date="2018-04" db="EMBL/GenBank/DDBJ databases">
        <title>Transcriptome of Schizaphis graminum biotype I.</title>
        <authorList>
            <person name="Scully E.D."/>
            <person name="Geib S.M."/>
            <person name="Palmer N.A."/>
            <person name="Koch K."/>
            <person name="Bradshaw J."/>
            <person name="Heng-Moss T."/>
            <person name="Sarath G."/>
        </authorList>
    </citation>
    <scope>NUCLEOTIDE SEQUENCE</scope>
</reference>
<name>A0A2S2NDG2_SCHGA</name>
<proteinExistence type="predicted"/>